<feature type="domain" description="Glycosyltransferase 2-like" evidence="1">
    <location>
        <begin position="3"/>
        <end position="135"/>
    </location>
</feature>
<evidence type="ECO:0000313" key="3">
    <source>
        <dbReference type="Proteomes" id="UP000573729"/>
    </source>
</evidence>
<dbReference type="PANTHER" id="PTHR43685">
    <property type="entry name" value="GLYCOSYLTRANSFERASE"/>
    <property type="match status" value="1"/>
</dbReference>
<dbReference type="CDD" id="cd00761">
    <property type="entry name" value="Glyco_tranf_GTA_type"/>
    <property type="match status" value="1"/>
</dbReference>
<accession>A0A7W7BQR8</accession>
<organism evidence="2 3">
    <name type="scientific">Microbacterium marinum</name>
    <dbReference type="NCBI Taxonomy" id="421115"/>
    <lineage>
        <taxon>Bacteria</taxon>
        <taxon>Bacillati</taxon>
        <taxon>Actinomycetota</taxon>
        <taxon>Actinomycetes</taxon>
        <taxon>Micrococcales</taxon>
        <taxon>Microbacteriaceae</taxon>
        <taxon>Microbacterium</taxon>
    </lineage>
</organism>
<dbReference type="InterPro" id="IPR050834">
    <property type="entry name" value="Glycosyltransf_2"/>
</dbReference>
<evidence type="ECO:0000259" key="1">
    <source>
        <dbReference type="Pfam" id="PF00535"/>
    </source>
</evidence>
<name>A0A7W7BQR8_9MICO</name>
<dbReference type="EMBL" id="JACHMD010000001">
    <property type="protein sequence ID" value="MBB4666136.1"/>
    <property type="molecule type" value="Genomic_DNA"/>
</dbReference>
<dbReference type="Pfam" id="PF00535">
    <property type="entry name" value="Glycos_transf_2"/>
    <property type="match status" value="1"/>
</dbReference>
<gene>
    <name evidence="2" type="ORF">BKA24_000845</name>
</gene>
<dbReference type="PANTHER" id="PTHR43685:SF2">
    <property type="entry name" value="GLYCOSYLTRANSFERASE 2-LIKE DOMAIN-CONTAINING PROTEIN"/>
    <property type="match status" value="1"/>
</dbReference>
<dbReference type="InterPro" id="IPR001173">
    <property type="entry name" value="Glyco_trans_2-like"/>
</dbReference>
<dbReference type="AlphaFoldDB" id="A0A7W7BQR8"/>
<dbReference type="Proteomes" id="UP000573729">
    <property type="component" value="Unassembled WGS sequence"/>
</dbReference>
<dbReference type="Gene3D" id="3.90.550.10">
    <property type="entry name" value="Spore Coat Polysaccharide Biosynthesis Protein SpsA, Chain A"/>
    <property type="match status" value="1"/>
</dbReference>
<keyword evidence="3" id="KW-1185">Reference proteome</keyword>
<keyword evidence="2" id="KW-0808">Transferase</keyword>
<comment type="caution">
    <text evidence="2">The sequence shown here is derived from an EMBL/GenBank/DDBJ whole genome shotgun (WGS) entry which is preliminary data.</text>
</comment>
<dbReference type="GO" id="GO:0016740">
    <property type="term" value="F:transferase activity"/>
    <property type="evidence" value="ECO:0007669"/>
    <property type="project" value="UniProtKB-KW"/>
</dbReference>
<protein>
    <submittedName>
        <fullName evidence="2">Glycosyltransferase involved in cell wall biosynthesis</fullName>
    </submittedName>
</protein>
<reference evidence="2 3" key="1">
    <citation type="submission" date="2020-08" db="EMBL/GenBank/DDBJ databases">
        <title>Sequencing the genomes of 1000 actinobacteria strains.</title>
        <authorList>
            <person name="Klenk H.-P."/>
        </authorList>
    </citation>
    <scope>NUCLEOTIDE SEQUENCE [LARGE SCALE GENOMIC DNA]</scope>
    <source>
        <strain evidence="2 3">DSM 24947</strain>
    </source>
</reference>
<evidence type="ECO:0000313" key="2">
    <source>
        <dbReference type="EMBL" id="MBB4666136.1"/>
    </source>
</evidence>
<dbReference type="InterPro" id="IPR029044">
    <property type="entry name" value="Nucleotide-diphossugar_trans"/>
</dbReference>
<dbReference type="SUPFAM" id="SSF53448">
    <property type="entry name" value="Nucleotide-diphospho-sugar transferases"/>
    <property type="match status" value="1"/>
</dbReference>
<sequence>MSEILVVDDASTDETASVLGEWESKDARVRVHRQSSNQGIARNVDWAMRNATGDLIVRLDSDDELDARAIERLSDALMAYPAAGYAHGAIVEVDADDNFRRLRSLARGPYHESEAALRATLRGYRVAANLIMFRRNALQRAGYISSNRNFAEDYYLSVRIADVGFGNVYIPDVVGRYRVWTDDGGVRASRKVEEIEGLIEVFDNAIGPAFRKREWGQGGVARARSRLASNHAAAIDRIDDSGEREVLQEALLRLSSSARVRLTLAARRRGVGHALDRLKSFNRRGRDSVKSALRRARII</sequence>
<proteinExistence type="predicted"/>